<gene>
    <name evidence="1" type="ORF">OMP40_11215</name>
</gene>
<evidence type="ECO:0000313" key="2">
    <source>
        <dbReference type="Proteomes" id="UP001153404"/>
    </source>
</evidence>
<dbReference type="AlphaFoldDB" id="A0A9X4KX48"/>
<organism evidence="1 2">
    <name type="scientific">Cohnella rhizosphaerae</name>
    <dbReference type="NCBI Taxonomy" id="1457232"/>
    <lineage>
        <taxon>Bacteria</taxon>
        <taxon>Bacillati</taxon>
        <taxon>Bacillota</taxon>
        <taxon>Bacilli</taxon>
        <taxon>Bacillales</taxon>
        <taxon>Paenibacillaceae</taxon>
        <taxon>Cohnella</taxon>
    </lineage>
</organism>
<proteinExistence type="predicted"/>
<evidence type="ECO:0000313" key="1">
    <source>
        <dbReference type="EMBL" id="MDG0809844.1"/>
    </source>
</evidence>
<protein>
    <submittedName>
        <fullName evidence="1">Uncharacterized protein</fullName>
    </submittedName>
</protein>
<keyword evidence="2" id="KW-1185">Reference proteome</keyword>
<comment type="caution">
    <text evidence="1">The sequence shown here is derived from an EMBL/GenBank/DDBJ whole genome shotgun (WGS) entry which is preliminary data.</text>
</comment>
<accession>A0A9X4KX48</accession>
<dbReference type="RefSeq" id="WP_277531351.1">
    <property type="nucleotide sequence ID" value="NZ_JAPDIA010000003.1"/>
</dbReference>
<reference evidence="1" key="1">
    <citation type="submission" date="2022-10" db="EMBL/GenBank/DDBJ databases">
        <title>Comparative genomic analysis of Cohnella hashimotonis sp. nov., isolated from the International Space Station.</title>
        <authorList>
            <person name="Simpson A."/>
            <person name="Venkateswaran K."/>
        </authorList>
    </citation>
    <scope>NUCLEOTIDE SEQUENCE</scope>
    <source>
        <strain evidence="1">DSM 28161</strain>
    </source>
</reference>
<dbReference type="Proteomes" id="UP001153404">
    <property type="component" value="Unassembled WGS sequence"/>
</dbReference>
<sequence>MKGGERADGLAPLERMMSAEAPSNLGEQKAVDRFDLFKGSGADQAVGQPAVDPEADPLHLQRIDGKSQLFDIFAGGRIFLAIAGGQPRLPR</sequence>
<dbReference type="EMBL" id="JAPDIA010000003">
    <property type="protein sequence ID" value="MDG0809844.1"/>
    <property type="molecule type" value="Genomic_DNA"/>
</dbReference>
<name>A0A9X4KX48_9BACL</name>